<evidence type="ECO:0000259" key="1">
    <source>
        <dbReference type="PROSITE" id="PS51704"/>
    </source>
</evidence>
<reference evidence="2 3" key="1">
    <citation type="submission" date="2021-05" db="EMBL/GenBank/DDBJ databases">
        <authorList>
            <person name="Kumar R."/>
            <person name="Kumar A."/>
            <person name="Mukhia S."/>
        </authorList>
    </citation>
    <scope>NUCLEOTIDE SEQUENCE [LARGE SCALE GENOMIC DNA]</scope>
    <source>
        <strain evidence="2 3">ERMR7:08</strain>
    </source>
</reference>
<dbReference type="InterPro" id="IPR030395">
    <property type="entry name" value="GP_PDE_dom"/>
</dbReference>
<evidence type="ECO:0000313" key="2">
    <source>
        <dbReference type="EMBL" id="WBM81354.1"/>
    </source>
</evidence>
<proteinExistence type="predicted"/>
<protein>
    <submittedName>
        <fullName evidence="2">Glycerophosphodiester phosphodiesterase</fullName>
    </submittedName>
</protein>
<dbReference type="Gene3D" id="3.20.20.190">
    <property type="entry name" value="Phosphatidylinositol (PI) phosphodiesterase"/>
    <property type="match status" value="1"/>
</dbReference>
<dbReference type="EMBL" id="CP075584">
    <property type="protein sequence ID" value="WBM81354.1"/>
    <property type="molecule type" value="Genomic_DNA"/>
</dbReference>
<dbReference type="Pfam" id="PF03009">
    <property type="entry name" value="GDPD"/>
    <property type="match status" value="1"/>
</dbReference>
<sequence>MSGGPSTFLAGSPPRIFAHRGLALNAPENTVLAFSHALASGATHLETDVHVSRDGVAVLSHDARLALPELDIQLEALRIAELQRIDLGFGQSFASLAEALDAFPEARFNLDVKSEDAIAATATAVRAAGATDRVLVTSFSEDRRRRTVRLLPGVASSASASVVAQAVVAARVGNRALLRRVLSGCVAVQVPETASVLHVVTPHFVRAVHLVGVEVHVWTVNEPAAMDRLLDTGVEGLITDRSDVAAALISDRSQR</sequence>
<name>A0ABY7NGJ6_9MICO</name>
<dbReference type="SUPFAM" id="SSF51695">
    <property type="entry name" value="PLC-like phosphodiesterases"/>
    <property type="match status" value="1"/>
</dbReference>
<organism evidence="2 3">
    <name type="scientific">Cryobacterium breve</name>
    <dbReference type="NCBI Taxonomy" id="1259258"/>
    <lineage>
        <taxon>Bacteria</taxon>
        <taxon>Bacillati</taxon>
        <taxon>Actinomycetota</taxon>
        <taxon>Actinomycetes</taxon>
        <taxon>Micrococcales</taxon>
        <taxon>Microbacteriaceae</taxon>
        <taxon>Cryobacterium</taxon>
    </lineage>
</organism>
<dbReference type="Proteomes" id="UP001212421">
    <property type="component" value="Chromosome"/>
</dbReference>
<accession>A0ABY7NGJ6</accession>
<dbReference type="PANTHER" id="PTHR43805">
    <property type="entry name" value="GLYCEROPHOSPHORYL DIESTER PHOSPHODIESTERASE"/>
    <property type="match status" value="1"/>
</dbReference>
<keyword evidence="3" id="KW-1185">Reference proteome</keyword>
<dbReference type="InterPro" id="IPR017946">
    <property type="entry name" value="PLC-like_Pdiesterase_TIM-brl"/>
</dbReference>
<feature type="domain" description="GP-PDE" evidence="1">
    <location>
        <begin position="14"/>
        <end position="249"/>
    </location>
</feature>
<dbReference type="PROSITE" id="PS51704">
    <property type="entry name" value="GP_PDE"/>
    <property type="match status" value="1"/>
</dbReference>
<evidence type="ECO:0000313" key="3">
    <source>
        <dbReference type="Proteomes" id="UP001212421"/>
    </source>
</evidence>
<dbReference type="PANTHER" id="PTHR43805:SF1">
    <property type="entry name" value="GP-PDE DOMAIN-CONTAINING PROTEIN"/>
    <property type="match status" value="1"/>
</dbReference>
<gene>
    <name evidence="2" type="ORF">KIV56_02050</name>
</gene>